<sequence length="632" mass="68060">MHTASTTSTTTTSSPSVPNDDLRILDEALESLYRDQIRPATSEVVRRLQERHAPAYHVNNLVFICTALDRYEVSRVGGATANKGSKSPSALSASPQQQPGQSGTYIYLAGREGSWVDPKDPSNLYAAEVWRAFLAEIRRPMQHGQGGKRPEGHNLGYHQFKGGRYGMAAEFKQTATGVLKELSLGQLCHMIQLAISYGFLAYENSLLQPSSACHNLTKAALADFKPRTKTPAKHHPSPSPLPSPSPSPSPCPSPSPFRLSVVPPASPDPFTLITTTTTRPSSPTPSTQMAGPVLLGRLSPSIDGARSPTASSCMSPRSPTVSVSERVPVCAGKSMGLARMWCDRLVKVLDERQNGIVLAQLKKRLLERFRAMLQPTTFGFTKLSQVLTAEPFFSSVRLYEDRHGRLILQSKRFDAPRAAKILLPSQTGVEPMSPLPSLSSKAWGDEEDCWAVGGVSSDGGEPWTPVTPVSTHHHAVGAGEGAVELLQRVWDQQDTLPTSFLHWLHHPCPCPYSTITHSQHTATIWSPPSLSPSPPSPRVRPSPSRMDTPLADLEVEGPQMARRASLAESYRGLKIDTGRGLVGGGGASVSAAGSAGVGEQCEGTPWGPTLLGRVMHHRSKGDDVTDGFAALQ</sequence>
<protein>
    <recommendedName>
        <fullName evidence="2">HTH OST-type domain-containing protein</fullName>
    </recommendedName>
</protein>
<proteinExistence type="predicted"/>
<dbReference type="Pfam" id="PF14418">
    <property type="entry name" value="OHA"/>
    <property type="match status" value="1"/>
</dbReference>
<dbReference type="PANTHER" id="PTHR48148:SF2">
    <property type="entry name" value="PA14 DOMAIN-CONTAINING PROTEIN"/>
    <property type="match status" value="1"/>
</dbReference>
<feature type="domain" description="HTH OST-type" evidence="2">
    <location>
        <begin position="337"/>
        <end position="412"/>
    </location>
</feature>
<feature type="compositionally biased region" description="Low complexity" evidence="1">
    <location>
        <begin position="268"/>
        <end position="287"/>
    </location>
</feature>
<feature type="compositionally biased region" description="Low complexity" evidence="1">
    <location>
        <begin position="83"/>
        <end position="103"/>
    </location>
</feature>
<dbReference type="VEuPathDB" id="CryptoDB:Vbra_19302"/>
<feature type="compositionally biased region" description="Low complexity" evidence="1">
    <location>
        <begin position="1"/>
        <end position="16"/>
    </location>
</feature>
<dbReference type="EMBL" id="CDMY01000947">
    <property type="protein sequence ID" value="CEM37588.1"/>
    <property type="molecule type" value="Genomic_DNA"/>
</dbReference>
<feature type="region of interest" description="Disordered" evidence="1">
    <location>
        <begin position="1"/>
        <end position="21"/>
    </location>
</feature>
<feature type="region of interest" description="Disordered" evidence="1">
    <location>
        <begin position="523"/>
        <end position="547"/>
    </location>
</feature>
<gene>
    <name evidence="3" type="ORF">Vbra_19302</name>
</gene>
<feature type="compositionally biased region" description="Pro residues" evidence="1">
    <location>
        <begin position="529"/>
        <end position="540"/>
    </location>
</feature>
<dbReference type="OrthoDB" id="447390at2759"/>
<dbReference type="PROSITE" id="PS51644">
    <property type="entry name" value="HTH_OST"/>
    <property type="match status" value="1"/>
</dbReference>
<feature type="region of interest" description="Disordered" evidence="1">
    <location>
        <begin position="79"/>
        <end position="103"/>
    </location>
</feature>
<dbReference type="PANTHER" id="PTHR48148">
    <property type="entry name" value="KERATINOCYTE PROLINE-RICH PROTEIN"/>
    <property type="match status" value="1"/>
</dbReference>
<dbReference type="CDD" id="cd08824">
    <property type="entry name" value="LOTUS"/>
    <property type="match status" value="1"/>
</dbReference>
<dbReference type="InterPro" id="IPR025605">
    <property type="entry name" value="OST-HTH/LOTUS_dom"/>
</dbReference>
<keyword evidence="4" id="KW-1185">Reference proteome</keyword>
<feature type="compositionally biased region" description="Basic residues" evidence="1">
    <location>
        <begin position="227"/>
        <end position="236"/>
    </location>
</feature>
<organism evidence="3 4">
    <name type="scientific">Vitrella brassicaformis (strain CCMP3155)</name>
    <dbReference type="NCBI Taxonomy" id="1169540"/>
    <lineage>
        <taxon>Eukaryota</taxon>
        <taxon>Sar</taxon>
        <taxon>Alveolata</taxon>
        <taxon>Colpodellida</taxon>
        <taxon>Vitrellaceae</taxon>
        <taxon>Vitrella</taxon>
    </lineage>
</organism>
<dbReference type="PhylomeDB" id="A0A0G4H1R7"/>
<dbReference type="InterPro" id="IPR025677">
    <property type="entry name" value="OST-HTH-assoc_dom"/>
</dbReference>
<dbReference type="InterPro" id="IPR041966">
    <property type="entry name" value="LOTUS-like"/>
</dbReference>
<accession>A0A0G4H1R7</accession>
<reference evidence="3 4" key="1">
    <citation type="submission" date="2014-11" db="EMBL/GenBank/DDBJ databases">
        <authorList>
            <person name="Zhu J."/>
            <person name="Qi W."/>
            <person name="Song R."/>
        </authorList>
    </citation>
    <scope>NUCLEOTIDE SEQUENCE [LARGE SCALE GENOMIC DNA]</scope>
</reference>
<dbReference type="Pfam" id="PF24549">
    <property type="entry name" value="DUF7602"/>
    <property type="match status" value="1"/>
</dbReference>
<dbReference type="InterPro" id="IPR056022">
    <property type="entry name" value="DUF7602"/>
</dbReference>
<evidence type="ECO:0000313" key="3">
    <source>
        <dbReference type="EMBL" id="CEM37588.1"/>
    </source>
</evidence>
<dbReference type="AlphaFoldDB" id="A0A0G4H1R7"/>
<feature type="region of interest" description="Disordered" evidence="1">
    <location>
        <begin position="227"/>
        <end position="292"/>
    </location>
</feature>
<dbReference type="Gene3D" id="3.30.420.610">
    <property type="entry name" value="LOTUS domain-like"/>
    <property type="match status" value="1"/>
</dbReference>
<feature type="compositionally biased region" description="Pro residues" evidence="1">
    <location>
        <begin position="237"/>
        <end position="255"/>
    </location>
</feature>
<evidence type="ECO:0000313" key="4">
    <source>
        <dbReference type="Proteomes" id="UP000041254"/>
    </source>
</evidence>
<dbReference type="InParanoid" id="A0A0G4H1R7"/>
<evidence type="ECO:0000259" key="2">
    <source>
        <dbReference type="PROSITE" id="PS51644"/>
    </source>
</evidence>
<dbReference type="Proteomes" id="UP000041254">
    <property type="component" value="Unassembled WGS sequence"/>
</dbReference>
<evidence type="ECO:0000256" key="1">
    <source>
        <dbReference type="SAM" id="MobiDB-lite"/>
    </source>
</evidence>
<name>A0A0G4H1R7_VITBC</name>